<organism evidence="1">
    <name type="scientific">Lepeophtheirus salmonis</name>
    <name type="common">Salmon louse</name>
    <name type="synonym">Caligus salmonis</name>
    <dbReference type="NCBI Taxonomy" id="72036"/>
    <lineage>
        <taxon>Eukaryota</taxon>
        <taxon>Metazoa</taxon>
        <taxon>Ecdysozoa</taxon>
        <taxon>Arthropoda</taxon>
        <taxon>Crustacea</taxon>
        <taxon>Multicrustacea</taxon>
        <taxon>Hexanauplia</taxon>
        <taxon>Copepoda</taxon>
        <taxon>Siphonostomatoida</taxon>
        <taxon>Caligidae</taxon>
        <taxon>Lepeophtheirus</taxon>
    </lineage>
</organism>
<evidence type="ECO:0000313" key="1">
    <source>
        <dbReference type="EMBL" id="CDW45920.1"/>
    </source>
</evidence>
<sequence length="10" mass="1272">MQQLNLRKKI</sequence>
<dbReference type="EMBL" id="HACA01028559">
    <property type="protein sequence ID" value="CDW45920.1"/>
    <property type="molecule type" value="Transcribed_RNA"/>
</dbReference>
<accession>A0A0K2V6I4</accession>
<proteinExistence type="predicted"/>
<protein>
    <submittedName>
        <fullName evidence="1">Uncharacterized protein</fullName>
    </submittedName>
</protein>
<reference evidence="1" key="1">
    <citation type="submission" date="2014-05" db="EMBL/GenBank/DDBJ databases">
        <authorList>
            <person name="Chronopoulou M."/>
        </authorList>
    </citation>
    <scope>NUCLEOTIDE SEQUENCE</scope>
    <source>
        <tissue evidence="1">Whole organism</tissue>
    </source>
</reference>
<name>A0A0K2V6I4_LEPSM</name>